<evidence type="ECO:0000256" key="1">
    <source>
        <dbReference type="SAM" id="SignalP"/>
    </source>
</evidence>
<dbReference type="RefSeq" id="WP_149893792.1">
    <property type="nucleotide sequence ID" value="NZ_JBHUFA010000002.1"/>
</dbReference>
<feature type="chain" id="PRO_5046951647" evidence="1">
    <location>
        <begin position="23"/>
        <end position="394"/>
    </location>
</feature>
<dbReference type="Proteomes" id="UP001597327">
    <property type="component" value="Unassembled WGS sequence"/>
</dbReference>
<organism evidence="2 3">
    <name type="scientific">Roseibium aestuarii</name>
    <dbReference type="NCBI Taxonomy" id="2600299"/>
    <lineage>
        <taxon>Bacteria</taxon>
        <taxon>Pseudomonadati</taxon>
        <taxon>Pseudomonadota</taxon>
        <taxon>Alphaproteobacteria</taxon>
        <taxon>Hyphomicrobiales</taxon>
        <taxon>Stappiaceae</taxon>
        <taxon>Roseibium</taxon>
    </lineage>
</organism>
<keyword evidence="1" id="KW-0732">Signal</keyword>
<evidence type="ECO:0000313" key="3">
    <source>
        <dbReference type="Proteomes" id="UP001597327"/>
    </source>
</evidence>
<reference evidence="3" key="1">
    <citation type="journal article" date="2019" name="Int. J. Syst. Evol. Microbiol.">
        <title>The Global Catalogue of Microorganisms (GCM) 10K type strain sequencing project: providing services to taxonomists for standard genome sequencing and annotation.</title>
        <authorList>
            <consortium name="The Broad Institute Genomics Platform"/>
            <consortium name="The Broad Institute Genome Sequencing Center for Infectious Disease"/>
            <person name="Wu L."/>
            <person name="Ma J."/>
        </authorList>
    </citation>
    <scope>NUCLEOTIDE SEQUENCE [LARGE SCALE GENOMIC DNA]</scope>
    <source>
        <strain evidence="3">JCM 3369</strain>
    </source>
</reference>
<feature type="signal peptide" evidence="1">
    <location>
        <begin position="1"/>
        <end position="22"/>
    </location>
</feature>
<name>A0ABW4JX14_9HYPH</name>
<dbReference type="EMBL" id="JBHUFA010000002">
    <property type="protein sequence ID" value="MFD1695824.1"/>
    <property type="molecule type" value="Genomic_DNA"/>
</dbReference>
<proteinExistence type="predicted"/>
<protein>
    <submittedName>
        <fullName evidence="2">Chemotaxis protein</fullName>
    </submittedName>
</protein>
<accession>A0ABW4JX14</accession>
<comment type="caution">
    <text evidence="2">The sequence shown here is derived from an EMBL/GenBank/DDBJ whole genome shotgun (WGS) entry which is preliminary data.</text>
</comment>
<keyword evidence="3" id="KW-1185">Reference proteome</keyword>
<gene>
    <name evidence="2" type="ORF">ACFSC7_09890</name>
</gene>
<sequence>MTRSVLGGLMLLAMLVCGGASAQSFETQPYEMVRTLQELQGQVAEGNSQAVAAQRVLLLDMDARFTRLPAEAWQDPRNARAAIIHVLSGGHPAVLRRLTSLSPAPAVEPALLQAALAYVEGRESDVVVALEGVDIAALPPALGGHVALIKAAAILREDPQAALEALTLARLLMPGSLVEEAALRREIFVSGKVGDIERFQSLAIRYLRRYRDSIYAGDFRRRFALSLDALGFGRNAEKFALIEGLLMEFDADTRRELYLRLARTGLLNGERLVVDKASAEGLKLAIDGSHEEMLFKLYRAGSLLEIENIKVTRDMLWSIDKDLLTAEERELMRAIFAVVNSVRHFPTPPGHVIGEMDVYETLLAPKSADWVRPGMTEVEDLIEKTNAQIQKVGG</sequence>
<evidence type="ECO:0000313" key="2">
    <source>
        <dbReference type="EMBL" id="MFD1695824.1"/>
    </source>
</evidence>